<gene>
    <name evidence="2" type="ORF">GX888_02755</name>
</gene>
<reference evidence="2 3" key="1">
    <citation type="journal article" date="2020" name="Biotechnol. Biofuels">
        <title>New insights from the biogas microbiome by comprehensive genome-resolved metagenomics of nearly 1600 species originating from multiple anaerobic digesters.</title>
        <authorList>
            <person name="Campanaro S."/>
            <person name="Treu L."/>
            <person name="Rodriguez-R L.M."/>
            <person name="Kovalovszki A."/>
            <person name="Ziels R.M."/>
            <person name="Maus I."/>
            <person name="Zhu X."/>
            <person name="Kougias P.G."/>
            <person name="Basile A."/>
            <person name="Luo G."/>
            <person name="Schluter A."/>
            <person name="Konstantinidis K.T."/>
            <person name="Angelidaki I."/>
        </authorList>
    </citation>
    <scope>NUCLEOTIDE SEQUENCE [LARGE SCALE GENOMIC DNA]</scope>
    <source>
        <strain evidence="2">AS19jrsBPTG_9</strain>
    </source>
</reference>
<accession>A0A847VDK8</accession>
<keyword evidence="1" id="KW-0472">Membrane</keyword>
<proteinExistence type="predicted"/>
<name>A0A847VDK8_9BACT</name>
<protein>
    <submittedName>
        <fullName evidence="2">Uncharacterized protein</fullName>
    </submittedName>
</protein>
<sequence>MESKEKKNQKTGIIISLVVILLSLIFISFFLLKRKNVSIKDIISSSPLSQYINKQVDQVDIEKDFNLNEGGVPLVACVLNFSDDINVCYNKNIEAFVESDILNSYESHSSLFEGFGLLEITKDDLYRYSVDIQAVFDKWFNDIEVNEKEFFVEIDGVKHTDLYNYAQWKVLQYKRGLISGEQLHSDLAELLDPSYSIMSPIRQEDLELFCTISYEGCERLNIYSTSRSHEIAEHVTLNNDSDNSDIFNAWSKIVMSNIGLKALNESKKEDKEAIMKCKEFLEHYMEENGIATLEEIEFLGGYVPFKLAGYWQVLYNEFKRDKGSYYKFVDIFCNSDLCLQTKLNILYDEQRD</sequence>
<feature type="transmembrane region" description="Helical" evidence="1">
    <location>
        <begin position="12"/>
        <end position="32"/>
    </location>
</feature>
<comment type="caution">
    <text evidence="2">The sequence shown here is derived from an EMBL/GenBank/DDBJ whole genome shotgun (WGS) entry which is preliminary data.</text>
</comment>
<dbReference type="AlphaFoldDB" id="A0A847VDK8"/>
<organism evidence="2 3">
    <name type="scientific">Candidatus Dojkabacteria bacterium</name>
    <dbReference type="NCBI Taxonomy" id="2099670"/>
    <lineage>
        <taxon>Bacteria</taxon>
        <taxon>Candidatus Dojkabacteria</taxon>
    </lineage>
</organism>
<keyword evidence="1" id="KW-0812">Transmembrane</keyword>
<evidence type="ECO:0000313" key="3">
    <source>
        <dbReference type="Proteomes" id="UP000564033"/>
    </source>
</evidence>
<dbReference type="Proteomes" id="UP000564033">
    <property type="component" value="Unassembled WGS sequence"/>
</dbReference>
<evidence type="ECO:0000256" key="1">
    <source>
        <dbReference type="SAM" id="Phobius"/>
    </source>
</evidence>
<keyword evidence="1" id="KW-1133">Transmembrane helix</keyword>
<evidence type="ECO:0000313" key="2">
    <source>
        <dbReference type="EMBL" id="NLZ24636.1"/>
    </source>
</evidence>
<dbReference type="EMBL" id="JAAZIL010000067">
    <property type="protein sequence ID" value="NLZ24636.1"/>
    <property type="molecule type" value="Genomic_DNA"/>
</dbReference>